<evidence type="ECO:0008006" key="3">
    <source>
        <dbReference type="Google" id="ProtNLM"/>
    </source>
</evidence>
<dbReference type="GeneID" id="28898756"/>
<dbReference type="Gene3D" id="3.40.50.720">
    <property type="entry name" value="NAD(P)-binding Rossmann-like Domain"/>
    <property type="match status" value="1"/>
</dbReference>
<dbReference type="OMA" id="QEMSFRT"/>
<dbReference type="InParanoid" id="A0A164Z9Y8"/>
<reference evidence="1 2" key="1">
    <citation type="journal article" date="2016" name="Fungal Biol.">
        <title>The genome of Xylona heveae provides a window into fungal endophytism.</title>
        <authorList>
            <person name="Gazis R."/>
            <person name="Kuo A."/>
            <person name="Riley R."/>
            <person name="LaButti K."/>
            <person name="Lipzen A."/>
            <person name="Lin J."/>
            <person name="Amirebrahimi M."/>
            <person name="Hesse C.N."/>
            <person name="Spatafora J.W."/>
            <person name="Henrissat B."/>
            <person name="Hainaut M."/>
            <person name="Grigoriev I.V."/>
            <person name="Hibbett D.S."/>
        </authorList>
    </citation>
    <scope>NUCLEOTIDE SEQUENCE [LARGE SCALE GENOMIC DNA]</scope>
    <source>
        <strain evidence="1 2">TC161</strain>
    </source>
</reference>
<dbReference type="EMBL" id="KV407469">
    <property type="protein sequence ID" value="KZF18857.1"/>
    <property type="molecule type" value="Genomic_DNA"/>
</dbReference>
<dbReference type="GO" id="GO:0004029">
    <property type="term" value="F:aldehyde dehydrogenase (NAD+) activity"/>
    <property type="evidence" value="ECO:0007669"/>
    <property type="project" value="TreeGrafter"/>
</dbReference>
<dbReference type="SUPFAM" id="SSF51735">
    <property type="entry name" value="NAD(P)-binding Rossmann-fold domains"/>
    <property type="match status" value="1"/>
</dbReference>
<keyword evidence="2" id="KW-1185">Reference proteome</keyword>
<accession>A0A164Z9Y8</accession>
<dbReference type="OrthoDB" id="2130169at2759"/>
<dbReference type="PANTHER" id="PTHR48079">
    <property type="entry name" value="PROTEIN YEEZ"/>
    <property type="match status" value="1"/>
</dbReference>
<protein>
    <recommendedName>
        <fullName evidence="3">NAD(P)-binding protein</fullName>
    </recommendedName>
</protein>
<dbReference type="PANTHER" id="PTHR48079:SF6">
    <property type="entry name" value="NAD(P)-BINDING DOMAIN-CONTAINING PROTEIN-RELATED"/>
    <property type="match status" value="1"/>
</dbReference>
<evidence type="ECO:0000313" key="2">
    <source>
        <dbReference type="Proteomes" id="UP000076632"/>
    </source>
</evidence>
<dbReference type="STRING" id="1328760.A0A164Z9Y8"/>
<sequence length="202" mass="21529">MHAVADKLVLSASSPTVKTAIISPGGVYGVGISPFHRNTLIVPWFVDGARKTGDVFVTNQGANIFTFVHVSDLADLYVLLAGRAIAELETGTDSPQGTWGPKAYYFGAAEESSAAEAAKVRATVLKQLGVVKTDEVKSRTVQEATDLVGPLLTIVGSTNARATSTRAKTLLGWNPKGKLTFEGTKKEYEKYLELEKARKGTA</sequence>
<dbReference type="InterPro" id="IPR036291">
    <property type="entry name" value="NAD(P)-bd_dom_sf"/>
</dbReference>
<dbReference type="GO" id="GO:0005737">
    <property type="term" value="C:cytoplasm"/>
    <property type="evidence" value="ECO:0007669"/>
    <property type="project" value="TreeGrafter"/>
</dbReference>
<dbReference type="AlphaFoldDB" id="A0A164Z9Y8"/>
<proteinExistence type="predicted"/>
<organism evidence="1 2">
    <name type="scientific">Xylona heveae (strain CBS 132557 / TC161)</name>
    <dbReference type="NCBI Taxonomy" id="1328760"/>
    <lineage>
        <taxon>Eukaryota</taxon>
        <taxon>Fungi</taxon>
        <taxon>Dikarya</taxon>
        <taxon>Ascomycota</taxon>
        <taxon>Pezizomycotina</taxon>
        <taxon>Xylonomycetes</taxon>
        <taxon>Xylonales</taxon>
        <taxon>Xylonaceae</taxon>
        <taxon>Xylona</taxon>
    </lineage>
</organism>
<dbReference type="Proteomes" id="UP000076632">
    <property type="component" value="Unassembled WGS sequence"/>
</dbReference>
<evidence type="ECO:0000313" key="1">
    <source>
        <dbReference type="EMBL" id="KZF18857.1"/>
    </source>
</evidence>
<name>A0A164Z9Y8_XYLHT</name>
<gene>
    <name evidence="1" type="ORF">L228DRAFT_251713</name>
</gene>
<dbReference type="InterPro" id="IPR051783">
    <property type="entry name" value="NAD(P)-dependent_oxidoreduct"/>
</dbReference>
<dbReference type="RefSeq" id="XP_018184412.1">
    <property type="nucleotide sequence ID" value="XM_018333619.1"/>
</dbReference>